<accession>A0AAP5Y309</accession>
<evidence type="ECO:0000256" key="1">
    <source>
        <dbReference type="SAM" id="MobiDB-lite"/>
    </source>
</evidence>
<dbReference type="NCBIfam" id="NF038058">
    <property type="entry name" value="adhes_P110_Nter"/>
    <property type="match status" value="1"/>
</dbReference>
<evidence type="ECO:0000313" key="4">
    <source>
        <dbReference type="Proteomes" id="UP001287983"/>
    </source>
</evidence>
<evidence type="ECO:0000313" key="3">
    <source>
        <dbReference type="EMBL" id="MDW2916358.1"/>
    </source>
</evidence>
<feature type="compositionally biased region" description="Pro residues" evidence="1">
    <location>
        <begin position="577"/>
        <end position="591"/>
    </location>
</feature>
<feature type="compositionally biased region" description="Polar residues" evidence="1">
    <location>
        <begin position="518"/>
        <end position="540"/>
    </location>
</feature>
<comment type="caution">
    <text evidence="3">The sequence shown here is derived from an EMBL/GenBank/DDBJ whole genome shotgun (WGS) entry which is preliminary data.</text>
</comment>
<evidence type="ECO:0000256" key="2">
    <source>
        <dbReference type="SAM" id="Phobius"/>
    </source>
</evidence>
<feature type="transmembrane region" description="Helical" evidence="2">
    <location>
        <begin position="9"/>
        <end position="30"/>
    </location>
</feature>
<gene>
    <name evidence="3" type="ORF">R7W55_01815</name>
</gene>
<reference evidence="3" key="1">
    <citation type="submission" date="2023-10" db="EMBL/GenBank/DDBJ databases">
        <title>Genome sequences of Myoplasma ovipneumoniae isolated from sheep.</title>
        <authorList>
            <person name="Spergser J."/>
        </authorList>
    </citation>
    <scope>NUCLEOTIDE SEQUENCE</scope>
    <source>
        <strain evidence="3">5474_3</strain>
    </source>
</reference>
<feature type="compositionally biased region" description="Low complexity" evidence="1">
    <location>
        <begin position="557"/>
        <end position="576"/>
    </location>
</feature>
<protein>
    <submittedName>
        <fullName evidence="3">P110/LppT family adhesin N-terminal domain</fullName>
    </submittedName>
</protein>
<sequence length="986" mass="110752">MKKIKLNHIIFAIIGVSAVVSISASVPYLISLQSKNYNSKLSEFDEKLANATNLNVNSEFNTTEFVSLVANLKLKSKFAKKLSASDALNLHFDKAYNFDLNNAIDFSQISQKYPGLNFRLVIPRSQSEVKIESNRIKNLAVNISNSSKSINYTASFDLDFSDQDKTLNFSAQNLSASISLLNQDFLEGKTATEIAILFYNEFKENFEKTKNSSSALFATFSKFGGISFSINSEPVFVFPSNFEIKPDLQDEKLMFTNVDDVNNKIGLALSLFDKKTQKSSKLTLNFVDVPKKTDRKKSSEFLKIFKKNYKFSSTISKHLAQNNLSVSEYFAQNPQNLELEKFNSWFTSNSSSNGTESASENDKFLEEIKNLIPNFTPKSVTFSVKENKNNPKNSNIVNVGLNIEGNFAEETLLPLGLKLGEDNTYTFNFELEFDANEEIYGAHFINAIESFDKQGSQDIDNLTFEIKKDLPITVFASTIDDKIQPFLNKPYDIKNITSQLTPFFEALNFFATKSNKVNQAPLTPSTDDTADQTTEGSDTSMDVPANVSALATLFQETSESSSTPSSTDSTLTAPESAPSPSPDTPQTPPAPDTTTSPSQQFLGDYLRKLFENLEKSDFPEGTSVSISANHKDETYEINLKIKTPNGIERNLTVEVEDVNKDNKLYKSFSDSVKTHLFLDWKTNVETEEESVDGQKQQVLKSISAVNNPNFKFNANEAPSKISKEKVHIDEQERGIYLAEGGISLDKDSNSDTDLKLEDGTSFLYAFKPSKMPKIDALQYFLLKTGEEEKDFTLLIEQVWNSPGVFKIGADFSSPTKGFDRYKTDGFQITYDGVVIVVDLTKQSWYQQGKYPQTGVWIQPKNPLSESHDFLNNPDATIILGVNVQKKADNKLVMNINLYSSESDDAKKPRFTWSREIPEGAKLNFKKGFTFGTTKSKSQKQIDEQLEKAPFSRSETGVTFKGFVLFDTPQTEEEYNKLFEKFRSEYV</sequence>
<proteinExistence type="predicted"/>
<keyword evidence="2" id="KW-0812">Transmembrane</keyword>
<name>A0AAP5Y309_9BACT</name>
<dbReference type="EMBL" id="JAWPFQ010000010">
    <property type="protein sequence ID" value="MDW2916358.1"/>
    <property type="molecule type" value="Genomic_DNA"/>
</dbReference>
<keyword evidence="2" id="KW-1133">Transmembrane helix</keyword>
<dbReference type="RefSeq" id="WP_318046957.1">
    <property type="nucleotide sequence ID" value="NZ_JAWPFQ010000010.1"/>
</dbReference>
<feature type="region of interest" description="Disordered" evidence="1">
    <location>
        <begin position="518"/>
        <end position="542"/>
    </location>
</feature>
<dbReference type="Proteomes" id="UP001287983">
    <property type="component" value="Unassembled WGS sequence"/>
</dbReference>
<keyword evidence="2" id="KW-0472">Membrane</keyword>
<feature type="region of interest" description="Disordered" evidence="1">
    <location>
        <begin position="555"/>
        <end position="599"/>
    </location>
</feature>
<organism evidence="3 4">
    <name type="scientific">Mesomycoplasma ovipneumoniae</name>
    <dbReference type="NCBI Taxonomy" id="29562"/>
    <lineage>
        <taxon>Bacteria</taxon>
        <taxon>Bacillati</taxon>
        <taxon>Mycoplasmatota</taxon>
        <taxon>Mycoplasmoidales</taxon>
        <taxon>Metamycoplasmataceae</taxon>
        <taxon>Mesomycoplasma</taxon>
    </lineage>
</organism>
<dbReference type="AlphaFoldDB" id="A0AAP5Y309"/>